<feature type="region of interest" description="Disordered" evidence="5">
    <location>
        <begin position="32"/>
        <end position="51"/>
    </location>
</feature>
<dbReference type="GO" id="GO:0000278">
    <property type="term" value="P:mitotic cell cycle"/>
    <property type="evidence" value="ECO:0007669"/>
    <property type="project" value="TreeGrafter"/>
</dbReference>
<dbReference type="GO" id="GO:0005874">
    <property type="term" value="C:microtubule"/>
    <property type="evidence" value="ECO:0007669"/>
    <property type="project" value="UniProtKB-KW"/>
</dbReference>
<feature type="domain" description="Gamma tubulin complex component protein N-terminal" evidence="6">
    <location>
        <begin position="89"/>
        <end position="269"/>
    </location>
</feature>
<proteinExistence type="inferred from homology"/>
<evidence type="ECO:0000256" key="1">
    <source>
        <dbReference type="ARBA" id="ARBA00022490"/>
    </source>
</evidence>
<dbReference type="GO" id="GO:0031122">
    <property type="term" value="P:cytoplasmic microtubule organization"/>
    <property type="evidence" value="ECO:0007669"/>
    <property type="project" value="TreeGrafter"/>
</dbReference>
<evidence type="ECO:0000313" key="8">
    <source>
        <dbReference type="Proteomes" id="UP001210925"/>
    </source>
</evidence>
<dbReference type="EMBL" id="JADGKB010000026">
    <property type="protein sequence ID" value="KAJ3258568.1"/>
    <property type="molecule type" value="Genomic_DNA"/>
</dbReference>
<protein>
    <recommendedName>
        <fullName evidence="4">Spindle pole body component</fullName>
    </recommendedName>
</protein>
<accession>A0AAD5Y421</accession>
<dbReference type="InterPro" id="IPR007259">
    <property type="entry name" value="GCP"/>
</dbReference>
<name>A0AAD5Y421_9FUNG</name>
<dbReference type="GO" id="GO:0043015">
    <property type="term" value="F:gamma-tubulin binding"/>
    <property type="evidence" value="ECO:0007669"/>
    <property type="project" value="InterPro"/>
</dbReference>
<dbReference type="Pfam" id="PF17681">
    <property type="entry name" value="GCP_N_terminal"/>
    <property type="match status" value="1"/>
</dbReference>
<keyword evidence="2 4" id="KW-0493">Microtubule</keyword>
<dbReference type="PANTHER" id="PTHR19302:SF33">
    <property type="entry name" value="GAMMA-TUBULIN COMPLEX COMPONENT 5"/>
    <property type="match status" value="1"/>
</dbReference>
<dbReference type="GO" id="GO:0007020">
    <property type="term" value="P:microtubule nucleation"/>
    <property type="evidence" value="ECO:0007669"/>
    <property type="project" value="InterPro"/>
</dbReference>
<dbReference type="GO" id="GO:0000922">
    <property type="term" value="C:spindle pole"/>
    <property type="evidence" value="ECO:0007669"/>
    <property type="project" value="InterPro"/>
</dbReference>
<dbReference type="InterPro" id="IPR041470">
    <property type="entry name" value="GCP_N"/>
</dbReference>
<organism evidence="7 8">
    <name type="scientific">Boothiomyces macroporosus</name>
    <dbReference type="NCBI Taxonomy" id="261099"/>
    <lineage>
        <taxon>Eukaryota</taxon>
        <taxon>Fungi</taxon>
        <taxon>Fungi incertae sedis</taxon>
        <taxon>Chytridiomycota</taxon>
        <taxon>Chytridiomycota incertae sedis</taxon>
        <taxon>Chytridiomycetes</taxon>
        <taxon>Rhizophydiales</taxon>
        <taxon>Terramycetaceae</taxon>
        <taxon>Boothiomyces</taxon>
    </lineage>
</organism>
<evidence type="ECO:0000313" key="7">
    <source>
        <dbReference type="EMBL" id="KAJ3258568.1"/>
    </source>
</evidence>
<dbReference type="GO" id="GO:0051225">
    <property type="term" value="P:spindle assembly"/>
    <property type="evidence" value="ECO:0007669"/>
    <property type="project" value="TreeGrafter"/>
</dbReference>
<dbReference type="GO" id="GO:0051321">
    <property type="term" value="P:meiotic cell cycle"/>
    <property type="evidence" value="ECO:0007669"/>
    <property type="project" value="TreeGrafter"/>
</dbReference>
<comment type="subcellular location">
    <subcellularLocation>
        <location evidence="4">Cytoplasm</location>
        <location evidence="4">Cytoskeleton</location>
        <location evidence="4">Microtubule organizing center</location>
    </subcellularLocation>
</comment>
<dbReference type="Proteomes" id="UP001210925">
    <property type="component" value="Unassembled WGS sequence"/>
</dbReference>
<comment type="similarity">
    <text evidence="4">Belongs to the TUBGCP family.</text>
</comment>
<dbReference type="PANTHER" id="PTHR19302">
    <property type="entry name" value="GAMMA TUBULIN COMPLEX PROTEIN"/>
    <property type="match status" value="1"/>
</dbReference>
<gene>
    <name evidence="7" type="ORF">HK103_003528</name>
</gene>
<sequence>MSEVLDTHSYALQNGFEGDHWQMEKINYDSDSDWSSNESEPKDPFLGAEPFTDSYRPLNGPEFELFQYWNVSLDLNTSHSTDPTEIDLIREVLFILQGLESSTFTKTAEYKYVKKYSIFSLSDGGLSSIMNDFADIATLLLQTELKLKELLLVKQTIVQAFANSFLDELHRVILGFSQLESQYRTGGEMKTSLLDLLSIVKQKTNRTKDISRFILSISNVDGIQIINALYNGEEFHSNFVITVRPLLEMISSCISNGIINDPFDEFFLER</sequence>
<evidence type="ECO:0000256" key="2">
    <source>
        <dbReference type="ARBA" id="ARBA00022701"/>
    </source>
</evidence>
<comment type="caution">
    <text evidence="7">The sequence shown here is derived from an EMBL/GenBank/DDBJ whole genome shotgun (WGS) entry which is preliminary data.</text>
</comment>
<keyword evidence="8" id="KW-1185">Reference proteome</keyword>
<evidence type="ECO:0000259" key="6">
    <source>
        <dbReference type="Pfam" id="PF17681"/>
    </source>
</evidence>
<reference evidence="7" key="1">
    <citation type="submission" date="2020-05" db="EMBL/GenBank/DDBJ databases">
        <title>Phylogenomic resolution of chytrid fungi.</title>
        <authorList>
            <person name="Stajich J.E."/>
            <person name="Amses K."/>
            <person name="Simmons R."/>
            <person name="Seto K."/>
            <person name="Myers J."/>
            <person name="Bonds A."/>
            <person name="Quandt C.A."/>
            <person name="Barry K."/>
            <person name="Liu P."/>
            <person name="Grigoriev I."/>
            <person name="Longcore J.E."/>
            <person name="James T.Y."/>
        </authorList>
    </citation>
    <scope>NUCLEOTIDE SEQUENCE</scope>
    <source>
        <strain evidence="7">PLAUS21</strain>
    </source>
</reference>
<evidence type="ECO:0000256" key="4">
    <source>
        <dbReference type="RuleBase" id="RU363050"/>
    </source>
</evidence>
<evidence type="ECO:0000256" key="5">
    <source>
        <dbReference type="SAM" id="MobiDB-lite"/>
    </source>
</evidence>
<dbReference type="GO" id="GO:0051011">
    <property type="term" value="F:microtubule minus-end binding"/>
    <property type="evidence" value="ECO:0007669"/>
    <property type="project" value="TreeGrafter"/>
</dbReference>
<dbReference type="GO" id="GO:0000930">
    <property type="term" value="C:gamma-tubulin complex"/>
    <property type="evidence" value="ECO:0007669"/>
    <property type="project" value="TreeGrafter"/>
</dbReference>
<keyword evidence="1 4" id="KW-0963">Cytoplasm</keyword>
<dbReference type="AlphaFoldDB" id="A0AAD5Y421"/>
<keyword evidence="3 4" id="KW-0206">Cytoskeleton</keyword>
<evidence type="ECO:0000256" key="3">
    <source>
        <dbReference type="ARBA" id="ARBA00023212"/>
    </source>
</evidence>